<accession>A0A419W8A1</accession>
<proteinExistence type="predicted"/>
<dbReference type="Proteomes" id="UP000283387">
    <property type="component" value="Unassembled WGS sequence"/>
</dbReference>
<gene>
    <name evidence="1" type="ORF">BC643_2037</name>
</gene>
<keyword evidence="2" id="KW-1185">Reference proteome</keyword>
<reference evidence="1 2" key="1">
    <citation type="submission" date="2018-09" db="EMBL/GenBank/DDBJ databases">
        <title>Genomic Encyclopedia of Archaeal and Bacterial Type Strains, Phase II (KMG-II): from individual species to whole genera.</title>
        <authorList>
            <person name="Goeker M."/>
        </authorList>
    </citation>
    <scope>NUCLEOTIDE SEQUENCE [LARGE SCALE GENOMIC DNA]</scope>
    <source>
        <strain evidence="1 2">DSM 27148</strain>
    </source>
</reference>
<comment type="caution">
    <text evidence="1">The sequence shown here is derived from an EMBL/GenBank/DDBJ whole genome shotgun (WGS) entry which is preliminary data.</text>
</comment>
<dbReference type="EMBL" id="RAPN01000001">
    <property type="protein sequence ID" value="RKD91675.1"/>
    <property type="molecule type" value="Genomic_DNA"/>
</dbReference>
<organism evidence="1 2">
    <name type="scientific">Mangrovibacterium diazotrophicum</name>
    <dbReference type="NCBI Taxonomy" id="1261403"/>
    <lineage>
        <taxon>Bacteria</taxon>
        <taxon>Pseudomonadati</taxon>
        <taxon>Bacteroidota</taxon>
        <taxon>Bacteroidia</taxon>
        <taxon>Marinilabiliales</taxon>
        <taxon>Prolixibacteraceae</taxon>
        <taxon>Mangrovibacterium</taxon>
    </lineage>
</organism>
<protein>
    <submittedName>
        <fullName evidence="1">Uncharacterized protein</fullName>
    </submittedName>
</protein>
<dbReference type="AlphaFoldDB" id="A0A419W8A1"/>
<evidence type="ECO:0000313" key="2">
    <source>
        <dbReference type="Proteomes" id="UP000283387"/>
    </source>
</evidence>
<name>A0A419W8A1_9BACT</name>
<evidence type="ECO:0000313" key="1">
    <source>
        <dbReference type="EMBL" id="RKD91675.1"/>
    </source>
</evidence>
<sequence length="264" mass="30663">MVYYFVWLIDSGYVTNVVKITQIRTIDNKTFRMFARERLTTHSQKINDMRKTQFALLLLLAAMFACKPMEKVTDAYIDREALPSEPYDTVCVLAIVRDPAIRVKVEEKMVELIHSQKKGMVALESNKIIPGDADKQGFIPKEELAKIFEQAGCQAAVTVALKDIKTESRYTPKSGESYNPRFSYLYYDNYYRYYTFENDAQQNTGTMEVDKTYFVETNFYDLATEKILWSIQSESFNPDSFDNLFNGYAKMLTKELKQDGLIRK</sequence>